<dbReference type="PATRIC" id="fig|1114856.3.peg.4818"/>
<gene>
    <name evidence="1" type="ORF">C496_23346</name>
</gene>
<comment type="caution">
    <text evidence="1">The sequence shown here is derived from an EMBL/GenBank/DDBJ whole genome shotgun (WGS) entry which is preliminary data.</text>
</comment>
<organism evidence="1 2">
    <name type="scientific">Natronorubrum tibetense GA33</name>
    <dbReference type="NCBI Taxonomy" id="1114856"/>
    <lineage>
        <taxon>Archaea</taxon>
        <taxon>Methanobacteriati</taxon>
        <taxon>Methanobacteriota</taxon>
        <taxon>Stenosarchaea group</taxon>
        <taxon>Halobacteria</taxon>
        <taxon>Halobacteriales</taxon>
        <taxon>Natrialbaceae</taxon>
        <taxon>Natronorubrum</taxon>
    </lineage>
</organism>
<dbReference type="Proteomes" id="UP000011599">
    <property type="component" value="Unassembled WGS sequence"/>
</dbReference>
<sequence length="166" mass="18556">MIPMRNTTTSESDASGWNWLGVAPADTAGRVKLPRSLLEEGVFDQHEEAYWSHETTTGTLVVSSAPLELEGYETVAARKIGSEADGHRCTVPHQYTEGDSDLAHIAIQGAEPTFDGKERVHFVYHDAVIERETPWCFVLRQSEFENRLLAPGDWPETVFPESTRLL</sequence>
<protein>
    <submittedName>
        <fullName evidence="1">Uncharacterized protein</fullName>
    </submittedName>
</protein>
<dbReference type="EMBL" id="AOHW01000056">
    <property type="protein sequence ID" value="ELY35564.1"/>
    <property type="molecule type" value="Genomic_DNA"/>
</dbReference>
<evidence type="ECO:0000313" key="2">
    <source>
        <dbReference type="Proteomes" id="UP000011599"/>
    </source>
</evidence>
<dbReference type="eggNOG" id="ENOG502N5EG">
    <property type="taxonomic scope" value="Archaea"/>
</dbReference>
<name>L9VES9_9EURY</name>
<reference evidence="1 2" key="1">
    <citation type="journal article" date="2014" name="PLoS Genet.">
        <title>Phylogenetically driven sequencing of extremely halophilic archaea reveals strategies for static and dynamic osmo-response.</title>
        <authorList>
            <person name="Becker E.A."/>
            <person name="Seitzer P.M."/>
            <person name="Tritt A."/>
            <person name="Larsen D."/>
            <person name="Krusor M."/>
            <person name="Yao A.I."/>
            <person name="Wu D."/>
            <person name="Madern D."/>
            <person name="Eisen J.A."/>
            <person name="Darling A.E."/>
            <person name="Facciotti M.T."/>
        </authorList>
    </citation>
    <scope>NUCLEOTIDE SEQUENCE [LARGE SCALE GENOMIC DNA]</scope>
    <source>
        <strain evidence="1 2">GA33</strain>
    </source>
</reference>
<proteinExistence type="predicted"/>
<keyword evidence="2" id="KW-1185">Reference proteome</keyword>
<evidence type="ECO:0000313" key="1">
    <source>
        <dbReference type="EMBL" id="ELY35564.1"/>
    </source>
</evidence>
<dbReference type="AlphaFoldDB" id="L9VES9"/>
<accession>L9VES9</accession>
<dbReference type="STRING" id="1114856.GCA_000383975_04672"/>